<feature type="chain" id="PRO_5015719007" description="TolB protein" evidence="3">
    <location>
        <begin position="28"/>
        <end position="322"/>
    </location>
</feature>
<dbReference type="Proteomes" id="UP000240739">
    <property type="component" value="Unassembled WGS sequence"/>
</dbReference>
<dbReference type="AlphaFoldDB" id="A0A2T4UKU7"/>
<keyword evidence="5" id="KW-1185">Reference proteome</keyword>
<comment type="caution">
    <text evidence="4">The sequence shown here is derived from an EMBL/GenBank/DDBJ whole genome shotgun (WGS) entry which is preliminary data.</text>
</comment>
<evidence type="ECO:0008006" key="6">
    <source>
        <dbReference type="Google" id="ProtNLM"/>
    </source>
</evidence>
<dbReference type="SUPFAM" id="SSF82171">
    <property type="entry name" value="DPP6 N-terminal domain-like"/>
    <property type="match status" value="1"/>
</dbReference>
<comment type="similarity">
    <text evidence="1">Belongs to the TolB family.</text>
</comment>
<gene>
    <name evidence="4" type="ORF">C7Y72_09540</name>
</gene>
<dbReference type="Pfam" id="PF07676">
    <property type="entry name" value="PD40"/>
    <property type="match status" value="4"/>
</dbReference>
<dbReference type="RefSeq" id="WP_107568518.1">
    <property type="nucleotide sequence ID" value="NZ_PYYB01000001.1"/>
</dbReference>
<feature type="compositionally biased region" description="Basic and acidic residues" evidence="2">
    <location>
        <begin position="249"/>
        <end position="265"/>
    </location>
</feature>
<feature type="region of interest" description="Disordered" evidence="2">
    <location>
        <begin position="296"/>
        <end position="322"/>
    </location>
</feature>
<feature type="signal peptide" evidence="3">
    <location>
        <begin position="1"/>
        <end position="27"/>
    </location>
</feature>
<dbReference type="Gene3D" id="2.120.10.60">
    <property type="entry name" value="Tricorn protease N-terminal domain"/>
    <property type="match status" value="1"/>
</dbReference>
<dbReference type="InterPro" id="IPR011042">
    <property type="entry name" value="6-blade_b-propeller_TolB-like"/>
</dbReference>
<name>A0A2T4UKU7_9ACTN</name>
<evidence type="ECO:0000313" key="5">
    <source>
        <dbReference type="Proteomes" id="UP000240739"/>
    </source>
</evidence>
<dbReference type="OrthoDB" id="9808778at2"/>
<reference evidence="4 5" key="1">
    <citation type="submission" date="2018-03" db="EMBL/GenBank/DDBJ databases">
        <title>Aquarubrobacter algicola gen. nov., sp. nov., a novel actinobacterium isolated from shallow eutrophic lake during the end of cyanobacterial harmful algal blooms.</title>
        <authorList>
            <person name="Chun S.J."/>
        </authorList>
    </citation>
    <scope>NUCLEOTIDE SEQUENCE [LARGE SCALE GENOMIC DNA]</scope>
    <source>
        <strain evidence="4 5">Seoho-28</strain>
    </source>
</reference>
<feature type="region of interest" description="Disordered" evidence="2">
    <location>
        <begin position="249"/>
        <end position="272"/>
    </location>
</feature>
<evidence type="ECO:0000256" key="3">
    <source>
        <dbReference type="SAM" id="SignalP"/>
    </source>
</evidence>
<evidence type="ECO:0000256" key="1">
    <source>
        <dbReference type="ARBA" id="ARBA00009820"/>
    </source>
</evidence>
<keyword evidence="3" id="KW-0732">Signal</keyword>
<protein>
    <recommendedName>
        <fullName evidence="6">TolB protein</fullName>
    </recommendedName>
</protein>
<dbReference type="InterPro" id="IPR011659">
    <property type="entry name" value="WD40"/>
</dbReference>
<evidence type="ECO:0000313" key="4">
    <source>
        <dbReference type="EMBL" id="PTL59874.1"/>
    </source>
</evidence>
<dbReference type="EMBL" id="PYYB01000001">
    <property type="protein sequence ID" value="PTL59874.1"/>
    <property type="molecule type" value="Genomic_DNA"/>
</dbReference>
<dbReference type="PANTHER" id="PTHR36842:SF1">
    <property type="entry name" value="PROTEIN TOLB"/>
    <property type="match status" value="1"/>
</dbReference>
<evidence type="ECO:0000256" key="2">
    <source>
        <dbReference type="SAM" id="MobiDB-lite"/>
    </source>
</evidence>
<proteinExistence type="inferred from homology"/>
<sequence length="322" mass="34608">MTTGTRPRAAALLGCVAALAAAAPADAAFPGRNGALVFTSTKAGSHDIYALTRGARAPRMIVGGPLRQQQPAVSPDGRTVAYKTVTADPRDEETWLAPFDGRGPARALTDTPGDLRFSTQPGWTADGERLLVRSNRGGPYDVWSIRAGDGGDPIRLTADDANDLYPVSSPDGRRIAFRSDRAGDPDIWIMDADGSNARNLTAGSGLWESAPSWSPDGRRIAFERASLPGNPDADPAVEASDEIWTMDARGGREQRLTTNTTKDEGPAWSPDGRLIAFTSERADPKGDIWVMRRDGRAQRSAYASPGVEESPEWQTLPRRRGR</sequence>
<organism evidence="4 5">
    <name type="scientific">Paraconexibacter algicola</name>
    <dbReference type="NCBI Taxonomy" id="2133960"/>
    <lineage>
        <taxon>Bacteria</taxon>
        <taxon>Bacillati</taxon>
        <taxon>Actinomycetota</taxon>
        <taxon>Thermoleophilia</taxon>
        <taxon>Solirubrobacterales</taxon>
        <taxon>Paraconexibacteraceae</taxon>
        <taxon>Paraconexibacter</taxon>
    </lineage>
</organism>
<accession>A0A2T4UKU7</accession>
<dbReference type="Gene3D" id="2.120.10.30">
    <property type="entry name" value="TolB, C-terminal domain"/>
    <property type="match status" value="2"/>
</dbReference>
<dbReference type="PANTHER" id="PTHR36842">
    <property type="entry name" value="PROTEIN TOLB HOMOLOG"/>
    <property type="match status" value="1"/>
</dbReference>